<evidence type="ECO:0000256" key="10">
    <source>
        <dbReference type="ARBA" id="ARBA00022837"/>
    </source>
</evidence>
<keyword evidence="18" id="KW-1185">Reference proteome</keyword>
<dbReference type="PANTHER" id="PTHR10357:SF219">
    <property type="entry name" value="MALTOSE ALPHA-D-GLUCOSYLTRANSFERASE"/>
    <property type="match status" value="1"/>
</dbReference>
<dbReference type="GO" id="GO:0016740">
    <property type="term" value="F:transferase activity"/>
    <property type="evidence" value="ECO:0007669"/>
    <property type="project" value="UniProtKB-KW"/>
</dbReference>
<dbReference type="EMBL" id="BLXZ01000002">
    <property type="protein sequence ID" value="GFO67662.1"/>
    <property type="molecule type" value="Genomic_DNA"/>
</dbReference>
<evidence type="ECO:0000256" key="1">
    <source>
        <dbReference type="ARBA" id="ARBA00001595"/>
    </source>
</evidence>
<dbReference type="SUPFAM" id="SSF51011">
    <property type="entry name" value="Glycosyl hydrolase domain"/>
    <property type="match status" value="1"/>
</dbReference>
<dbReference type="Gene3D" id="3.20.20.80">
    <property type="entry name" value="Glycosidases"/>
    <property type="match status" value="1"/>
</dbReference>
<gene>
    <name evidence="17" type="primary">treS</name>
    <name evidence="17" type="ORF">GMLC_12410</name>
</gene>
<evidence type="ECO:0000259" key="16">
    <source>
        <dbReference type="SMART" id="SM00642"/>
    </source>
</evidence>
<name>A0A6V8N516_9BACT</name>
<evidence type="ECO:0000256" key="13">
    <source>
        <dbReference type="ARBA" id="ARBA00031251"/>
    </source>
</evidence>
<evidence type="ECO:0000313" key="18">
    <source>
        <dbReference type="Proteomes" id="UP000587586"/>
    </source>
</evidence>
<keyword evidence="11" id="KW-0067">ATP-binding</keyword>
<dbReference type="InterPro" id="IPR012811">
    <property type="entry name" value="TreS_maltokin_C_dom"/>
</dbReference>
<dbReference type="Pfam" id="PF18085">
    <property type="entry name" value="Mak_N_cap"/>
    <property type="match status" value="1"/>
</dbReference>
<reference evidence="18" key="1">
    <citation type="submission" date="2020-06" db="EMBL/GenBank/DDBJ databases">
        <title>Draft genomic sequecing of Geomonas sp. Red745.</title>
        <authorList>
            <person name="Itoh H."/>
            <person name="Xu Z.X."/>
            <person name="Ushijima N."/>
            <person name="Masuda Y."/>
            <person name="Shiratori Y."/>
            <person name="Senoo K."/>
        </authorList>
    </citation>
    <scope>NUCLEOTIDE SEQUENCE [LARGE SCALE GENOMIC DNA]</scope>
    <source>
        <strain evidence="18">Red745</strain>
    </source>
</reference>
<organism evidence="17 18">
    <name type="scientific">Geomonas limicola</name>
    <dbReference type="NCBI Taxonomy" id="2740186"/>
    <lineage>
        <taxon>Bacteria</taxon>
        <taxon>Pseudomonadati</taxon>
        <taxon>Thermodesulfobacteriota</taxon>
        <taxon>Desulfuromonadia</taxon>
        <taxon>Geobacterales</taxon>
        <taxon>Geobacteraceae</taxon>
        <taxon>Geomonas</taxon>
    </lineage>
</organism>
<evidence type="ECO:0000256" key="5">
    <source>
        <dbReference type="ARBA" id="ARBA00012619"/>
    </source>
</evidence>
<dbReference type="NCBIfam" id="TIGR02457">
    <property type="entry name" value="TreS_Cterm"/>
    <property type="match status" value="1"/>
</dbReference>
<dbReference type="InterPro" id="IPR032091">
    <property type="entry name" value="Malt_amylase-like_C"/>
</dbReference>
<comment type="similarity">
    <text evidence="2">Belongs to the glycosyl hydrolase 13 family. TreS subfamily.</text>
</comment>
<sequence length="1127" mass="128551">MPTRGERNPLWFKDAIIYEVHVRSFCDSNGDGIGDFRGLLSKLPYLRDLGVTAIWVLPFYPSPLRDDGYDIADYRGIHPDYGTLRDFQDFLRGAHQLGMRVITELVLNHTSDQHPWFQKARHAKPGSPWRDFYVWSDTPDRYADARIIFKDFETSNWSRDPVAKSYFWHRFYAHQPDLNFDNPRVHDALFRVIDFWLGMGVDGLRLDAVPYLYEREGTNCENLPETYQFLKKLRAYLDQKYPDRMLLAEANQWPEDAASYFGGGAACHMAFHFPLMPRMFMAVQMEDSFPIINILQQTPTITQECQWALFLRNHDELTLEMVTDEERDYMYRIYARDPRARINLGIRRRLAPLMGDDRQKIELMNVLLFTLPGTPIIYYGDEIGMGDNYYLGDRNGVRTPMQWSADRNAGFSPCNPQGLYLPVIIDPEYHYEAINVENQAKNPSSLLWWMKRLIDLRKRYKAFGWGSVEFITLDNPKILVMLRKFEEQTILVLVNLSRSSQYVQINHPRFTGMYPEDMLGRTKFPAIKDAPYVVIVGPYGYHLMLLTQGEEKVSATPRELAVRGSWEQVFSGAARRQLEQGILSEYLKKCRWFQGKSRIITHVVIAEQISFELDGSTAQLTVLEVTYSEGSAENYLLPLHFLPLETGGDALVGGFPWAVVTTLEVDGKPGVLYDALANGQFRQQLLALIARRKALRTDSGRLYGRPSPGFSALLGERALPLASLIGKGEQSNSAVLYDETFFLKIYRRMEEGTHPEVEIGKFLGNRTDFEQLAPMAGQLEYHRAGREPVTLALLQGFVASQGDAWTFTLGEVTQFLDRVLAHRDEVKTPALPDGTNPPAGETAGLAPELLELMRGFYAEMVGVLGRRTAEFHLALASRGDDPSFAPEPFGLLYQRSVYQSMRSRTKKTLDLLRRNVTRLAKEHRADALGLLDHEQEILAVLHRFTSEKFLAMKTRTHGDYHLGQVLYTGKDFVIIDFEGEPVKSLTERRLKQSPLRDVAGMMRSFFYAPYAVLMQRSQIRAEDIPYLIPWAETWYRYNAGIFLASYLKQVEGAGLIPKDPAQVDVMLQTFMLDKAVYELGYELNNRPDWVSIPIRGILGLLNLEGGKPKGEGAGTAVKGDGSTEGTM</sequence>
<dbReference type="NCBIfam" id="TIGR02456">
    <property type="entry name" value="treS_nterm"/>
    <property type="match status" value="1"/>
</dbReference>
<evidence type="ECO:0000256" key="6">
    <source>
        <dbReference type="ARBA" id="ARBA00013882"/>
    </source>
</evidence>
<keyword evidence="8" id="KW-0479">Metal-binding</keyword>
<evidence type="ECO:0000256" key="3">
    <source>
        <dbReference type="ARBA" id="ARBA00006219"/>
    </source>
</evidence>
<comment type="caution">
    <text evidence="17">The sequence shown here is derived from an EMBL/GenBank/DDBJ whole genome shotgun (WGS) entry which is preliminary data.</text>
</comment>
<dbReference type="AlphaFoldDB" id="A0A6V8N516"/>
<evidence type="ECO:0000256" key="8">
    <source>
        <dbReference type="ARBA" id="ARBA00022723"/>
    </source>
</evidence>
<evidence type="ECO:0000256" key="11">
    <source>
        <dbReference type="ARBA" id="ARBA00022840"/>
    </source>
</evidence>
<evidence type="ECO:0000256" key="12">
    <source>
        <dbReference type="ARBA" id="ARBA00023235"/>
    </source>
</evidence>
<accession>A0A6V8N516</accession>
<dbReference type="Pfam" id="PF16657">
    <property type="entry name" value="Malt_amylase_C"/>
    <property type="match status" value="1"/>
</dbReference>
<evidence type="ECO:0000256" key="14">
    <source>
        <dbReference type="ARBA" id="ARBA00031378"/>
    </source>
</evidence>
<dbReference type="SUPFAM" id="SSF56112">
    <property type="entry name" value="Protein kinase-like (PK-like)"/>
    <property type="match status" value="1"/>
</dbReference>
<dbReference type="InterPro" id="IPR017853">
    <property type="entry name" value="GH"/>
</dbReference>
<evidence type="ECO:0000256" key="4">
    <source>
        <dbReference type="ARBA" id="ARBA00011962"/>
    </source>
</evidence>
<dbReference type="InterPro" id="IPR045857">
    <property type="entry name" value="O16G_dom_2"/>
</dbReference>
<proteinExistence type="inferred from homology"/>
<evidence type="ECO:0000256" key="2">
    <source>
        <dbReference type="ARBA" id="ARBA00005496"/>
    </source>
</evidence>
<dbReference type="Gene3D" id="3.90.400.10">
    <property type="entry name" value="Oligo-1,6-glucosidase, Domain 2"/>
    <property type="match status" value="1"/>
</dbReference>
<dbReference type="SUPFAM" id="SSF51445">
    <property type="entry name" value="(Trans)glycosidases"/>
    <property type="match status" value="1"/>
</dbReference>
<dbReference type="Pfam" id="PF00128">
    <property type="entry name" value="Alpha-amylase"/>
    <property type="match status" value="2"/>
</dbReference>
<dbReference type="GO" id="GO:0005975">
    <property type="term" value="P:carbohydrate metabolic process"/>
    <property type="evidence" value="ECO:0007669"/>
    <property type="project" value="InterPro"/>
</dbReference>
<dbReference type="FunFam" id="3.20.20.80:FF:000055">
    <property type="entry name" value="Trehalose synthase"/>
    <property type="match status" value="1"/>
</dbReference>
<keyword evidence="7" id="KW-0808">Transferase</keyword>
<dbReference type="Gene3D" id="3.90.1200.10">
    <property type="match status" value="1"/>
</dbReference>
<keyword evidence="12" id="KW-0413">Isomerase</keyword>
<evidence type="ECO:0000313" key="17">
    <source>
        <dbReference type="EMBL" id="GFO67662.1"/>
    </source>
</evidence>
<dbReference type="InterPro" id="IPR012810">
    <property type="entry name" value="TreS/a-amylase_N"/>
</dbReference>
<dbReference type="EC" id="2.7.1.175" evidence="4"/>
<dbReference type="InterPro" id="IPR040999">
    <property type="entry name" value="Mak_N_cap"/>
</dbReference>
<keyword evidence="10" id="KW-0106">Calcium</keyword>
<dbReference type="InterPro" id="IPR006047">
    <property type="entry name" value="GH13_cat_dom"/>
</dbReference>
<keyword evidence="9" id="KW-0547">Nucleotide-binding</keyword>
<comment type="catalytic activity">
    <reaction evidence="1">
        <text>D-maltose = alpha,alpha-trehalose</text>
        <dbReference type="Rhea" id="RHEA:15145"/>
        <dbReference type="ChEBI" id="CHEBI:16551"/>
        <dbReference type="ChEBI" id="CHEBI:17306"/>
        <dbReference type="EC" id="5.4.99.16"/>
    </reaction>
</comment>
<dbReference type="EC" id="5.4.99.16" evidence="5"/>
<dbReference type="GO" id="GO:0046872">
    <property type="term" value="F:metal ion binding"/>
    <property type="evidence" value="ECO:0007669"/>
    <property type="project" value="UniProtKB-KW"/>
</dbReference>
<dbReference type="InterPro" id="IPR013780">
    <property type="entry name" value="Glyco_hydro_b"/>
</dbReference>
<feature type="domain" description="Glycosyl hydrolase family 13 catalytic" evidence="16">
    <location>
        <begin position="19"/>
        <end position="412"/>
    </location>
</feature>
<dbReference type="RefSeq" id="WP_183360193.1">
    <property type="nucleotide sequence ID" value="NZ_BLXZ01000002.1"/>
</dbReference>
<dbReference type="GO" id="GO:0005524">
    <property type="term" value="F:ATP binding"/>
    <property type="evidence" value="ECO:0007669"/>
    <property type="project" value="UniProtKB-KW"/>
</dbReference>
<dbReference type="GO" id="GO:0047471">
    <property type="term" value="F:maltose alpha-D-glucosyltransferase activity"/>
    <property type="evidence" value="ECO:0007669"/>
    <property type="project" value="UniProtKB-EC"/>
</dbReference>
<evidence type="ECO:0000256" key="9">
    <source>
        <dbReference type="ARBA" id="ARBA00022741"/>
    </source>
</evidence>
<evidence type="ECO:0000256" key="7">
    <source>
        <dbReference type="ARBA" id="ARBA00022679"/>
    </source>
</evidence>
<protein>
    <recommendedName>
        <fullName evidence="6">Maltokinase</fullName>
        <ecNumber evidence="4">2.7.1.175</ecNumber>
        <ecNumber evidence="5">5.4.99.16</ecNumber>
    </recommendedName>
    <alternativeName>
        <fullName evidence="14">Maltose alpha-D-glucosyltransferase</fullName>
    </alternativeName>
    <alternativeName>
        <fullName evidence="13">Maltose-1-phosphate synthase</fullName>
    </alternativeName>
</protein>
<comment type="similarity">
    <text evidence="3">Belongs to the aminoglycoside phosphotransferase family.</text>
</comment>
<evidence type="ECO:0000256" key="15">
    <source>
        <dbReference type="ARBA" id="ARBA00049067"/>
    </source>
</evidence>
<dbReference type="Gene3D" id="2.60.40.1180">
    <property type="entry name" value="Golgi alpha-mannosidase II"/>
    <property type="match status" value="1"/>
</dbReference>
<dbReference type="PANTHER" id="PTHR10357">
    <property type="entry name" value="ALPHA-AMYLASE FAMILY MEMBER"/>
    <property type="match status" value="1"/>
</dbReference>
<dbReference type="Proteomes" id="UP000587586">
    <property type="component" value="Unassembled WGS sequence"/>
</dbReference>
<dbReference type="InterPro" id="IPR011009">
    <property type="entry name" value="Kinase-like_dom_sf"/>
</dbReference>
<dbReference type="CDD" id="cd11334">
    <property type="entry name" value="AmyAc_TreS"/>
    <property type="match status" value="1"/>
</dbReference>
<dbReference type="SMART" id="SM00642">
    <property type="entry name" value="Aamy"/>
    <property type="match status" value="1"/>
</dbReference>
<comment type="catalytic activity">
    <reaction evidence="15">
        <text>D-maltose + ATP = alpha-maltose 1-phosphate + ADP + H(+)</text>
        <dbReference type="Rhea" id="RHEA:31915"/>
        <dbReference type="ChEBI" id="CHEBI:15378"/>
        <dbReference type="ChEBI" id="CHEBI:17306"/>
        <dbReference type="ChEBI" id="CHEBI:30616"/>
        <dbReference type="ChEBI" id="CHEBI:63576"/>
        <dbReference type="ChEBI" id="CHEBI:456216"/>
        <dbReference type="EC" id="2.7.1.175"/>
    </reaction>
</comment>